<dbReference type="EMBL" id="JAASRM010000001">
    <property type="protein sequence ID" value="NIK89585.1"/>
    <property type="molecule type" value="Genomic_DNA"/>
</dbReference>
<comment type="caution">
    <text evidence="10">The sequence shown here is derived from an EMBL/GenBank/DDBJ whole genome shotgun (WGS) entry which is preliminary data.</text>
</comment>
<evidence type="ECO:0000256" key="6">
    <source>
        <dbReference type="HAMAP-Rule" id="MF_00050"/>
    </source>
</evidence>
<evidence type="ECO:0000313" key="10">
    <source>
        <dbReference type="EMBL" id="NIK89585.1"/>
    </source>
</evidence>
<evidence type="ECO:0000256" key="5">
    <source>
        <dbReference type="ARBA" id="ARBA00022917"/>
    </source>
</evidence>
<comment type="function">
    <text evidence="6 7">Associates with the EF-Tu.GDP complex and induces the exchange of GDP to GTP. It remains bound to the aminoacyl-tRNA.EF-Tu.GTP complex up to the GTP hydrolysis stage on the ribosome.</text>
</comment>
<evidence type="ECO:0000256" key="2">
    <source>
        <dbReference type="ARBA" id="ARBA00016956"/>
    </source>
</evidence>
<dbReference type="SUPFAM" id="SSF46934">
    <property type="entry name" value="UBA-like"/>
    <property type="match status" value="1"/>
</dbReference>
<accession>A0A846N273</accession>
<evidence type="ECO:0000256" key="7">
    <source>
        <dbReference type="RuleBase" id="RU000642"/>
    </source>
</evidence>
<sequence>MAEITAALVKELRDKTGAGMMDCKKALNETGGNLSEAEDWLRKSGALKAAKKSTRTAAEGLVGVAVNGGAGVVLEVNSETDFVARNDAFKDFVKSAAELALVEACTLEALMEKKLGGATVQQTLTELIAKIGENMSVRRVASLTVEPGVVAAYVHNAASPETGKIGVLVAVKSTGDAEKLSKFGKQVAMHIAATSPLATSVAELPQEKVEHEREIQRELARQSGKPENVIEKMLEGRMRKYYEEVVLLEQAFVITPDITVKKAAENLSAEIGTPVEVTGFLRFQVGEGIEKAADDFASEVAKMAGN</sequence>
<dbReference type="InterPro" id="IPR001816">
    <property type="entry name" value="Transl_elong_EFTs/EF1B"/>
</dbReference>
<dbReference type="CDD" id="cd14275">
    <property type="entry name" value="UBA_EF-Ts"/>
    <property type="match status" value="1"/>
</dbReference>
<dbReference type="Gene3D" id="3.30.479.20">
    <property type="entry name" value="Elongation factor Ts, dimerisation domain"/>
    <property type="match status" value="2"/>
</dbReference>
<evidence type="ECO:0000256" key="4">
    <source>
        <dbReference type="ARBA" id="ARBA00022768"/>
    </source>
</evidence>
<dbReference type="Gene3D" id="1.10.286.20">
    <property type="match status" value="1"/>
</dbReference>
<dbReference type="PANTHER" id="PTHR11741:SF0">
    <property type="entry name" value="ELONGATION FACTOR TS, MITOCHONDRIAL"/>
    <property type="match status" value="1"/>
</dbReference>
<dbReference type="Proteomes" id="UP000570514">
    <property type="component" value="Unassembled WGS sequence"/>
</dbReference>
<dbReference type="HAMAP" id="MF_00050">
    <property type="entry name" value="EF_Ts"/>
    <property type="match status" value="1"/>
</dbReference>
<dbReference type="FunFam" id="1.10.8.10:FF:000001">
    <property type="entry name" value="Elongation factor Ts"/>
    <property type="match status" value="1"/>
</dbReference>
<dbReference type="InterPro" id="IPR014039">
    <property type="entry name" value="Transl_elong_EFTs/EF1B_dimer"/>
</dbReference>
<reference evidence="10 11" key="1">
    <citation type="submission" date="2020-03" db="EMBL/GenBank/DDBJ databases">
        <title>Genomic Encyclopedia of Type Strains, Phase IV (KMG-IV): sequencing the most valuable type-strain genomes for metagenomic binning, comparative biology and taxonomic classification.</title>
        <authorList>
            <person name="Goeker M."/>
        </authorList>
    </citation>
    <scope>NUCLEOTIDE SEQUENCE [LARGE SCALE GENOMIC DNA]</scope>
    <source>
        <strain evidence="10 11">DSM 19867</strain>
    </source>
</reference>
<evidence type="ECO:0000256" key="3">
    <source>
        <dbReference type="ARBA" id="ARBA00022490"/>
    </source>
</evidence>
<feature type="domain" description="Translation elongation factor EFTs/EF1B dimerisation" evidence="9">
    <location>
        <begin position="71"/>
        <end position="287"/>
    </location>
</feature>
<keyword evidence="5 6" id="KW-0648">Protein biosynthesis</keyword>
<dbReference type="Pfam" id="PF00889">
    <property type="entry name" value="EF_TS"/>
    <property type="match status" value="1"/>
</dbReference>
<name>A0A846N273_9PROT</name>
<dbReference type="FunFam" id="1.10.286.20:FF:000001">
    <property type="entry name" value="Elongation factor Ts"/>
    <property type="match status" value="1"/>
</dbReference>
<keyword evidence="11" id="KW-1185">Reference proteome</keyword>
<keyword evidence="3 6" id="KW-0963">Cytoplasm</keyword>
<keyword evidence="4 6" id="KW-0251">Elongation factor</keyword>
<dbReference type="PROSITE" id="PS01127">
    <property type="entry name" value="EF_TS_2"/>
    <property type="match status" value="1"/>
</dbReference>
<protein>
    <recommendedName>
        <fullName evidence="2 6">Elongation factor Ts</fullName>
        <shortName evidence="6">EF-Ts</shortName>
    </recommendedName>
</protein>
<dbReference type="RefSeq" id="WP_167083659.1">
    <property type="nucleotide sequence ID" value="NZ_BAAADC010000001.1"/>
</dbReference>
<comment type="similarity">
    <text evidence="1 6 7">Belongs to the EF-Ts family.</text>
</comment>
<dbReference type="InterPro" id="IPR009060">
    <property type="entry name" value="UBA-like_sf"/>
</dbReference>
<dbReference type="PANTHER" id="PTHR11741">
    <property type="entry name" value="ELONGATION FACTOR TS"/>
    <property type="match status" value="1"/>
</dbReference>
<dbReference type="GO" id="GO:0005737">
    <property type="term" value="C:cytoplasm"/>
    <property type="evidence" value="ECO:0007669"/>
    <property type="project" value="UniProtKB-SubCell"/>
</dbReference>
<evidence type="ECO:0000256" key="8">
    <source>
        <dbReference type="RuleBase" id="RU000643"/>
    </source>
</evidence>
<evidence type="ECO:0000259" key="9">
    <source>
        <dbReference type="Pfam" id="PF00889"/>
    </source>
</evidence>
<dbReference type="InterPro" id="IPR018101">
    <property type="entry name" value="Transl_elong_Ts_CS"/>
</dbReference>
<organism evidence="10 11">
    <name type="scientific">Rhizomicrobium palustre</name>
    <dbReference type="NCBI Taxonomy" id="189966"/>
    <lineage>
        <taxon>Bacteria</taxon>
        <taxon>Pseudomonadati</taxon>
        <taxon>Pseudomonadota</taxon>
        <taxon>Alphaproteobacteria</taxon>
        <taxon>Micropepsales</taxon>
        <taxon>Micropepsaceae</taxon>
        <taxon>Rhizomicrobium</taxon>
    </lineage>
</organism>
<dbReference type="Gene3D" id="1.10.8.10">
    <property type="entry name" value="DNA helicase RuvA subunit, C-terminal domain"/>
    <property type="match status" value="1"/>
</dbReference>
<dbReference type="InterPro" id="IPR036402">
    <property type="entry name" value="EF-Ts_dimer_sf"/>
</dbReference>
<dbReference type="NCBIfam" id="TIGR00116">
    <property type="entry name" value="tsf"/>
    <property type="match status" value="1"/>
</dbReference>
<feature type="region of interest" description="Involved in Mg(2+) ion dislocation from EF-Tu" evidence="6">
    <location>
        <begin position="80"/>
        <end position="83"/>
    </location>
</feature>
<dbReference type="SUPFAM" id="SSF54713">
    <property type="entry name" value="Elongation factor Ts (EF-Ts), dimerisation domain"/>
    <property type="match status" value="2"/>
</dbReference>
<dbReference type="AlphaFoldDB" id="A0A846N273"/>
<gene>
    <name evidence="6" type="primary">tsf</name>
    <name evidence="10" type="ORF">FHS83_002903</name>
</gene>
<comment type="subcellular location">
    <subcellularLocation>
        <location evidence="6 8">Cytoplasm</location>
    </subcellularLocation>
</comment>
<proteinExistence type="inferred from homology"/>
<dbReference type="PROSITE" id="PS01126">
    <property type="entry name" value="EF_TS_1"/>
    <property type="match status" value="1"/>
</dbReference>
<evidence type="ECO:0000313" key="11">
    <source>
        <dbReference type="Proteomes" id="UP000570514"/>
    </source>
</evidence>
<evidence type="ECO:0000256" key="1">
    <source>
        <dbReference type="ARBA" id="ARBA00005532"/>
    </source>
</evidence>
<dbReference type="GO" id="GO:0003746">
    <property type="term" value="F:translation elongation factor activity"/>
    <property type="evidence" value="ECO:0007669"/>
    <property type="project" value="UniProtKB-UniRule"/>
</dbReference>